<name>A0A222E4E7_9RHOB</name>
<reference evidence="1 2" key="1">
    <citation type="submission" date="2017-07" db="EMBL/GenBank/DDBJ databases">
        <title>Genome Sequence of Antarctobacter heliothermus Strain SMS3 Isolated from a culture of the Diatom Skeletonema marinoi.</title>
        <authorList>
            <person name="Topel M."/>
            <person name="Pinder M.I.M."/>
            <person name="Johansson O.N."/>
            <person name="Kourtchenko O."/>
            <person name="Godhe A."/>
            <person name="Clarke A.K."/>
        </authorList>
    </citation>
    <scope>NUCLEOTIDE SEQUENCE [LARGE SCALE GENOMIC DNA]</scope>
    <source>
        <strain evidence="1 2">SMS3</strain>
    </source>
</reference>
<sequence>MIDPVVYLPDLWRAPDPTRRSLTGPRPRSAAEVLRARRGFMMWDKGALAS</sequence>
<keyword evidence="2" id="KW-1185">Reference proteome</keyword>
<evidence type="ECO:0000313" key="1">
    <source>
        <dbReference type="EMBL" id="ASP20858.1"/>
    </source>
</evidence>
<dbReference type="EMBL" id="CP022540">
    <property type="protein sequence ID" value="ASP20858.1"/>
    <property type="molecule type" value="Genomic_DNA"/>
</dbReference>
<proteinExistence type="predicted"/>
<accession>A0A222E4E7</accession>
<gene>
    <name evidence="1" type="ORF">ANTHELSMS3_02180</name>
</gene>
<dbReference type="Proteomes" id="UP000203589">
    <property type="component" value="Chromosome"/>
</dbReference>
<dbReference type="RefSeq" id="WP_157733480.1">
    <property type="nucleotide sequence ID" value="NZ_CP022540.1"/>
</dbReference>
<dbReference type="KEGG" id="aht:ANTHELSMS3_02180"/>
<evidence type="ECO:0000313" key="2">
    <source>
        <dbReference type="Proteomes" id="UP000203589"/>
    </source>
</evidence>
<organism evidence="1 2">
    <name type="scientific">Antarctobacter heliothermus</name>
    <dbReference type="NCBI Taxonomy" id="74033"/>
    <lineage>
        <taxon>Bacteria</taxon>
        <taxon>Pseudomonadati</taxon>
        <taxon>Pseudomonadota</taxon>
        <taxon>Alphaproteobacteria</taxon>
        <taxon>Rhodobacterales</taxon>
        <taxon>Roseobacteraceae</taxon>
        <taxon>Antarctobacter</taxon>
    </lineage>
</organism>
<dbReference type="AlphaFoldDB" id="A0A222E4E7"/>
<protein>
    <submittedName>
        <fullName evidence="1">Uncharacterized protein</fullName>
    </submittedName>
</protein>